<feature type="region of interest" description="Disordered" evidence="1">
    <location>
        <begin position="1"/>
        <end position="26"/>
    </location>
</feature>
<dbReference type="Proteomes" id="UP001465976">
    <property type="component" value="Unassembled WGS sequence"/>
</dbReference>
<organism evidence="2 3">
    <name type="scientific">Marasmius crinis-equi</name>
    <dbReference type="NCBI Taxonomy" id="585013"/>
    <lineage>
        <taxon>Eukaryota</taxon>
        <taxon>Fungi</taxon>
        <taxon>Dikarya</taxon>
        <taxon>Basidiomycota</taxon>
        <taxon>Agaricomycotina</taxon>
        <taxon>Agaricomycetes</taxon>
        <taxon>Agaricomycetidae</taxon>
        <taxon>Agaricales</taxon>
        <taxon>Marasmiineae</taxon>
        <taxon>Marasmiaceae</taxon>
        <taxon>Marasmius</taxon>
    </lineage>
</organism>
<evidence type="ECO:0000256" key="1">
    <source>
        <dbReference type="SAM" id="MobiDB-lite"/>
    </source>
</evidence>
<dbReference type="EMBL" id="JBAHYK010005162">
    <property type="protein sequence ID" value="KAL0562573.1"/>
    <property type="molecule type" value="Genomic_DNA"/>
</dbReference>
<sequence>TGKSGSDTDSDSESKSDIDTDMNDTAAKKCGVEGVVEADKVSDEKGHPQWWEKRLVSHSLSEICVCVYPDSDIGLASQQSILDERASRTSEIILSLLLARKGHGDVDIEGSVGKHLTSK</sequence>
<reference evidence="2 3" key="1">
    <citation type="submission" date="2024-02" db="EMBL/GenBank/DDBJ databases">
        <title>A draft genome for the cacao thread blight pathogen Marasmius crinis-equi.</title>
        <authorList>
            <person name="Cohen S.P."/>
            <person name="Baruah I.K."/>
            <person name="Amoako-Attah I."/>
            <person name="Bukari Y."/>
            <person name="Meinhardt L.W."/>
            <person name="Bailey B.A."/>
        </authorList>
    </citation>
    <scope>NUCLEOTIDE SEQUENCE [LARGE SCALE GENOMIC DNA]</scope>
    <source>
        <strain evidence="2 3">GH-76</strain>
    </source>
</reference>
<protein>
    <submittedName>
        <fullName evidence="2">Uncharacterized protein</fullName>
    </submittedName>
</protein>
<feature type="non-terminal residue" evidence="2">
    <location>
        <position position="119"/>
    </location>
</feature>
<evidence type="ECO:0000313" key="3">
    <source>
        <dbReference type="Proteomes" id="UP001465976"/>
    </source>
</evidence>
<comment type="caution">
    <text evidence="2">The sequence shown here is derived from an EMBL/GenBank/DDBJ whole genome shotgun (WGS) entry which is preliminary data.</text>
</comment>
<name>A0ABR3EI69_9AGAR</name>
<accession>A0ABR3EI69</accession>
<gene>
    <name evidence="2" type="ORF">V5O48_019513</name>
</gene>
<feature type="non-terminal residue" evidence="2">
    <location>
        <position position="1"/>
    </location>
</feature>
<evidence type="ECO:0000313" key="2">
    <source>
        <dbReference type="EMBL" id="KAL0562573.1"/>
    </source>
</evidence>
<proteinExistence type="predicted"/>
<keyword evidence="3" id="KW-1185">Reference proteome</keyword>